<dbReference type="SUPFAM" id="SSF54593">
    <property type="entry name" value="Glyoxalase/Bleomycin resistance protein/Dihydroxybiphenyl dioxygenase"/>
    <property type="match status" value="1"/>
</dbReference>
<evidence type="ECO:0000313" key="2">
    <source>
        <dbReference type="EMBL" id="PSK98687.1"/>
    </source>
</evidence>
<accession>A0A2P8DN99</accession>
<dbReference type="InterPro" id="IPR029068">
    <property type="entry name" value="Glyas_Bleomycin-R_OHBP_Dase"/>
</dbReference>
<dbReference type="Proteomes" id="UP000243528">
    <property type="component" value="Unassembled WGS sequence"/>
</dbReference>
<sequence length="127" mass="13488">MIHSVRAAHYGSGMGTVTQVFCGVPVTDRAAGLEWFATFFGRPADEVVGTEALWQVGETAWVFVDEHPERAGGALITLGVEGLDDILGRLADNGVSHEPVETYENGVRHVVVVDPDGNSLSLAEAPD</sequence>
<protein>
    <recommendedName>
        <fullName evidence="1">VOC domain-containing protein</fullName>
    </recommendedName>
</protein>
<keyword evidence="3" id="KW-1185">Reference proteome</keyword>
<evidence type="ECO:0000313" key="3">
    <source>
        <dbReference type="Proteomes" id="UP000243528"/>
    </source>
</evidence>
<dbReference type="PROSITE" id="PS51819">
    <property type="entry name" value="VOC"/>
    <property type="match status" value="1"/>
</dbReference>
<dbReference type="EMBL" id="PYGE01000019">
    <property type="protein sequence ID" value="PSK98687.1"/>
    <property type="molecule type" value="Genomic_DNA"/>
</dbReference>
<feature type="domain" description="VOC" evidence="1">
    <location>
        <begin position="13"/>
        <end position="125"/>
    </location>
</feature>
<comment type="caution">
    <text evidence="2">The sequence shown here is derived from an EMBL/GenBank/DDBJ whole genome shotgun (WGS) entry which is preliminary data.</text>
</comment>
<dbReference type="Gene3D" id="3.10.180.10">
    <property type="entry name" value="2,3-Dihydroxybiphenyl 1,2-Dioxygenase, domain 1"/>
    <property type="match status" value="1"/>
</dbReference>
<organism evidence="2 3">
    <name type="scientific">Haloactinopolyspora alba</name>
    <dbReference type="NCBI Taxonomy" id="648780"/>
    <lineage>
        <taxon>Bacteria</taxon>
        <taxon>Bacillati</taxon>
        <taxon>Actinomycetota</taxon>
        <taxon>Actinomycetes</taxon>
        <taxon>Jiangellales</taxon>
        <taxon>Jiangellaceae</taxon>
        <taxon>Haloactinopolyspora</taxon>
    </lineage>
</organism>
<name>A0A2P8DN99_9ACTN</name>
<dbReference type="AlphaFoldDB" id="A0A2P8DN99"/>
<evidence type="ECO:0000259" key="1">
    <source>
        <dbReference type="PROSITE" id="PS51819"/>
    </source>
</evidence>
<proteinExistence type="predicted"/>
<gene>
    <name evidence="2" type="ORF">CLV30_11970</name>
</gene>
<reference evidence="2 3" key="1">
    <citation type="submission" date="2018-03" db="EMBL/GenBank/DDBJ databases">
        <title>Genomic Encyclopedia of Archaeal and Bacterial Type Strains, Phase II (KMG-II): from individual species to whole genera.</title>
        <authorList>
            <person name="Goeker M."/>
        </authorList>
    </citation>
    <scope>NUCLEOTIDE SEQUENCE [LARGE SCALE GENOMIC DNA]</scope>
    <source>
        <strain evidence="2 3">DSM 45211</strain>
    </source>
</reference>
<dbReference type="InterPro" id="IPR037523">
    <property type="entry name" value="VOC_core"/>
</dbReference>
<dbReference type="CDD" id="cd06587">
    <property type="entry name" value="VOC"/>
    <property type="match status" value="1"/>
</dbReference>